<evidence type="ECO:0000313" key="9">
    <source>
        <dbReference type="EMBL" id="RKS82249.1"/>
    </source>
</evidence>
<evidence type="ECO:0000256" key="2">
    <source>
        <dbReference type="ARBA" id="ARBA00022840"/>
    </source>
</evidence>
<comment type="catalytic activity">
    <reaction evidence="6">
        <text>ATP-dependent breakage, passage and rejoining of double-stranded DNA.</text>
        <dbReference type="EC" id="5.6.2.2"/>
    </reaction>
</comment>
<dbReference type="Gene3D" id="1.10.8.50">
    <property type="match status" value="1"/>
</dbReference>
<evidence type="ECO:0000256" key="5">
    <source>
        <dbReference type="ARBA" id="ARBA00023235"/>
    </source>
</evidence>
<evidence type="ECO:0000256" key="1">
    <source>
        <dbReference type="ARBA" id="ARBA00022741"/>
    </source>
</evidence>
<dbReference type="HAMAP" id="MF_00322">
    <property type="entry name" value="Top6B"/>
    <property type="match status" value="1"/>
</dbReference>
<comment type="function">
    <text evidence="6">Relaxes both positive and negative superturns and exhibits a strong decatenase activity.</text>
</comment>
<keyword evidence="7" id="KW-0175">Coiled coil</keyword>
<keyword evidence="1 6" id="KW-0547">Nucleotide-binding</keyword>
<proteinExistence type="inferred from homology"/>
<comment type="similarity">
    <text evidence="6">Belongs to the TOP6B family.</text>
</comment>
<dbReference type="InterPro" id="IPR003594">
    <property type="entry name" value="HATPase_dom"/>
</dbReference>
<keyword evidence="10" id="KW-1185">Reference proteome</keyword>
<feature type="binding site" evidence="6">
    <location>
        <begin position="109"/>
        <end position="110"/>
    </location>
    <ligand>
        <name>ATP</name>
        <dbReference type="ChEBI" id="CHEBI:30616"/>
    </ligand>
</feature>
<dbReference type="EMBL" id="RBWW01000001">
    <property type="protein sequence ID" value="RKS82249.1"/>
    <property type="molecule type" value="Genomic_DNA"/>
</dbReference>
<feature type="binding site" evidence="6">
    <location>
        <begin position="119"/>
        <end position="126"/>
    </location>
    <ligand>
        <name>ATP</name>
        <dbReference type="ChEBI" id="CHEBI:30616"/>
    </ligand>
</feature>
<dbReference type="SUPFAM" id="SSF55874">
    <property type="entry name" value="ATPase domain of HSP90 chaperone/DNA topoisomerase II/histidine kinase"/>
    <property type="match status" value="1"/>
</dbReference>
<dbReference type="GO" id="GO:0006265">
    <property type="term" value="P:DNA topological change"/>
    <property type="evidence" value="ECO:0007669"/>
    <property type="project" value="UniProtKB-UniRule"/>
</dbReference>
<dbReference type="Gene3D" id="2.60.40.2960">
    <property type="match status" value="1"/>
</dbReference>
<evidence type="ECO:0000313" key="10">
    <source>
        <dbReference type="Proteomes" id="UP000268233"/>
    </source>
</evidence>
<evidence type="ECO:0000259" key="8">
    <source>
        <dbReference type="SMART" id="SM00387"/>
    </source>
</evidence>
<reference evidence="9 10" key="1">
    <citation type="submission" date="2018-10" db="EMBL/GenBank/DDBJ databases">
        <title>Genomic Encyclopedia of Archaeal and Bacterial Type Strains, Phase II (KMG-II): from individual species to whole genera.</title>
        <authorList>
            <person name="Goeker M."/>
        </authorList>
    </citation>
    <scope>NUCLEOTIDE SEQUENCE [LARGE SCALE GENOMIC DNA]</scope>
    <source>
        <strain evidence="9 10">DSM 11927</strain>
    </source>
</reference>
<dbReference type="GO" id="GO:0006260">
    <property type="term" value="P:DNA replication"/>
    <property type="evidence" value="ECO:0007669"/>
    <property type="project" value="UniProtKB-UniRule"/>
</dbReference>
<dbReference type="AlphaFoldDB" id="A0A495R4T8"/>
<dbReference type="InterPro" id="IPR015320">
    <property type="entry name" value="TopoVI_B_transducer"/>
</dbReference>
<dbReference type="InterPro" id="IPR005734">
    <property type="entry name" value="TopoVI_B"/>
</dbReference>
<dbReference type="NCBIfam" id="TIGR01052">
    <property type="entry name" value="top6b"/>
    <property type="match status" value="1"/>
</dbReference>
<evidence type="ECO:0000256" key="7">
    <source>
        <dbReference type="SAM" id="Coils"/>
    </source>
</evidence>
<organism evidence="9 10">
    <name type="scientific">Haloarcula quadrata</name>
    <dbReference type="NCBI Taxonomy" id="182779"/>
    <lineage>
        <taxon>Archaea</taxon>
        <taxon>Methanobacteriati</taxon>
        <taxon>Methanobacteriota</taxon>
        <taxon>Stenosarchaea group</taxon>
        <taxon>Halobacteria</taxon>
        <taxon>Halobacteriales</taxon>
        <taxon>Haloarculaceae</taxon>
        <taxon>Haloarcula</taxon>
    </lineage>
</organism>
<feature type="binding site" evidence="6">
    <location>
        <position position="626"/>
    </location>
    <ligand>
        <name>ATP</name>
        <dbReference type="ChEBI" id="CHEBI:30616"/>
    </ligand>
</feature>
<dbReference type="Gene3D" id="3.30.565.10">
    <property type="entry name" value="Histidine kinase-like ATPase, C-terminal domain"/>
    <property type="match status" value="1"/>
</dbReference>
<feature type="domain" description="Histidine kinase/HSP90-like ATPase" evidence="8">
    <location>
        <begin position="42"/>
        <end position="163"/>
    </location>
</feature>
<accession>A0A495R4T8</accession>
<feature type="binding site" evidence="6">
    <location>
        <position position="88"/>
    </location>
    <ligand>
        <name>ATP</name>
        <dbReference type="ChEBI" id="CHEBI:30616"/>
    </ligand>
</feature>
<evidence type="ECO:0000256" key="3">
    <source>
        <dbReference type="ARBA" id="ARBA00023029"/>
    </source>
</evidence>
<keyword evidence="2 6" id="KW-0067">ATP-binding</keyword>
<dbReference type="InterPro" id="IPR040494">
    <property type="entry name" value="Top6b_C"/>
</dbReference>
<dbReference type="GO" id="GO:0005524">
    <property type="term" value="F:ATP binding"/>
    <property type="evidence" value="ECO:0007669"/>
    <property type="project" value="UniProtKB-UniRule"/>
</dbReference>
<dbReference type="InterPro" id="IPR020568">
    <property type="entry name" value="Ribosomal_Su5_D2-typ_SF"/>
</dbReference>
<comment type="caution">
    <text evidence="9">The sequence shown here is derived from an EMBL/GenBank/DDBJ whole genome shotgun (WGS) entry which is preliminary data.</text>
</comment>
<evidence type="ECO:0000256" key="4">
    <source>
        <dbReference type="ARBA" id="ARBA00023125"/>
    </source>
</evidence>
<dbReference type="NCBIfam" id="NF003218">
    <property type="entry name" value="PRK04184.1"/>
    <property type="match status" value="2"/>
</dbReference>
<evidence type="ECO:0000256" key="6">
    <source>
        <dbReference type="HAMAP-Rule" id="MF_00322"/>
    </source>
</evidence>
<keyword evidence="5 6" id="KW-0413">Isomerase</keyword>
<keyword evidence="4 6" id="KW-0238">DNA-binding</keyword>
<dbReference type="SMART" id="SM00387">
    <property type="entry name" value="HATPase_c"/>
    <property type="match status" value="1"/>
</dbReference>
<dbReference type="Pfam" id="PF09239">
    <property type="entry name" value="Topo-VIb_trans"/>
    <property type="match status" value="1"/>
</dbReference>
<comment type="subunit">
    <text evidence="6">Homodimer. Heterotetramer of two Top6A and two Top6B chains.</text>
</comment>
<gene>
    <name evidence="6" type="primary">top6B</name>
    <name evidence="9" type="ORF">BDK61_1550</name>
</gene>
<dbReference type="GO" id="GO:0003677">
    <property type="term" value="F:DNA binding"/>
    <property type="evidence" value="ECO:0007669"/>
    <property type="project" value="UniProtKB-UniRule"/>
</dbReference>
<dbReference type="InterPro" id="IPR036890">
    <property type="entry name" value="HATPase_C_sf"/>
</dbReference>
<dbReference type="PANTHER" id="PTHR48444">
    <property type="entry name" value="DNA TOPOISOMERASE 6 SUBUNIT B"/>
    <property type="match status" value="1"/>
</dbReference>
<dbReference type="Proteomes" id="UP000268233">
    <property type="component" value="Unassembled WGS sequence"/>
</dbReference>
<keyword evidence="3 6" id="KW-0799">Topoisomerase</keyword>
<dbReference type="EC" id="5.6.2.2" evidence="6"/>
<dbReference type="NCBIfam" id="NF011439">
    <property type="entry name" value="PRK14868.1"/>
    <property type="match status" value="1"/>
</dbReference>
<name>A0A495R4T8_9EURY</name>
<dbReference type="Gene3D" id="6.10.20.80">
    <property type="match status" value="1"/>
</dbReference>
<dbReference type="RefSeq" id="WP_121302903.1">
    <property type="nucleotide sequence ID" value="NZ_RBWW01000001.1"/>
</dbReference>
<dbReference type="GO" id="GO:0003918">
    <property type="term" value="F:DNA topoisomerase type II (double strand cut, ATP-hydrolyzing) activity"/>
    <property type="evidence" value="ECO:0007669"/>
    <property type="project" value="UniProtKB-UniRule"/>
</dbReference>
<dbReference type="Pfam" id="PF02518">
    <property type="entry name" value="HATPase_c"/>
    <property type="match status" value="1"/>
</dbReference>
<dbReference type="Pfam" id="PF18000">
    <property type="entry name" value="Top6b_C"/>
    <property type="match status" value="1"/>
</dbReference>
<dbReference type="SUPFAM" id="SSF54211">
    <property type="entry name" value="Ribosomal protein S5 domain 2-like"/>
    <property type="match status" value="1"/>
</dbReference>
<dbReference type="CDD" id="cd00823">
    <property type="entry name" value="TopoIIB_Trans"/>
    <property type="match status" value="1"/>
</dbReference>
<protein>
    <recommendedName>
        <fullName evidence="6">Type 2 DNA topoisomerase 6 subunit B</fullName>
        <ecNumber evidence="6">5.6.2.2</ecNumber>
    </recommendedName>
    <alternativeName>
        <fullName evidence="6">Type II DNA topoisomerase VI subunit B</fullName>
        <shortName evidence="6">TopoVI-B</shortName>
    </alternativeName>
</protein>
<dbReference type="PANTHER" id="PTHR48444:SF1">
    <property type="entry name" value="DNA TOPOISOMERASE 6 SUBUNIT B"/>
    <property type="match status" value="1"/>
</dbReference>
<dbReference type="InterPro" id="IPR014721">
    <property type="entry name" value="Ribsml_uS5_D2-typ_fold_subgr"/>
</dbReference>
<sequence length="795" mass="87642">MTSYQSQLGEGEGIAEELAESQRAISIAEFFEKNKHMLGFDSEARALVTAVKEAVDNALDACEEAGILPDIYVEIQESGDYYKLVVEDNGPGITKEQAPKIFGKLLYGSRFHAREQNRGQQGIGISAAVLYSQLTSGKPAKITSRPKGQDEAQYFELIVDTDTNEPEISVDETTTWERPHGTRIELEMEANMRARSTLRDYIQDTAVVNPHARVEFDEPGLDESLKFERAERAELPDETEEIRPHPHGVELGTLLKMLEATDSYSVSGFMQEEFTRVGGKTADSVIANFNDRHYGRGMAWQPPKVNEDADIERAVEDAVANKGAETTATFAAAVSDAIHDRDRVAYHEVESIVDSAAEDAEADGDTTFGATVRENAVDAAWNAVSDNLSSDLYALVDDVTTKRKDDAAVEGLASRLADKFDDDRHRLTRDELRGYIDRAADMTEEQDDATFGETARENVLEALWTAAEGVPEEPPKVSDIADDRDTASQLLSAMRETDIIAPPTDCLSPISAELVEEGLRKEFDADFYAASTRDASVHGGDPFIVEAGIAYGGELESEGTVDVMRFANRVPLVYQRGACATTDVVKSIRWRNYNLDQPGGSGIPKGPAVIMVHVASTNVPFTSESKDAIANVPEMEDEIELAIREAARELKSYLNKRRSMQQRREKQDKLATILPEMAEKLTEVTDNDELHIDDSLARIMNNVLVEREVEDDTVRVRIENNDDTNADVELTDIVTAEPQVTNGATVVEMDGEWFVKWSPTVGAGETAVLEYSVTDEAEFTVSVDGIEEEKLTVNA</sequence>
<feature type="binding site" evidence="6">
    <location>
        <position position="57"/>
    </location>
    <ligand>
        <name>ATP</name>
        <dbReference type="ChEBI" id="CHEBI:30616"/>
    </ligand>
</feature>
<dbReference type="Gene3D" id="3.30.230.10">
    <property type="match status" value="1"/>
</dbReference>
<feature type="coiled-coil region" evidence="7">
    <location>
        <begin position="636"/>
        <end position="663"/>
    </location>
</feature>